<dbReference type="InterPro" id="IPR050508">
    <property type="entry name" value="Methyltransf_Superfamily"/>
</dbReference>
<gene>
    <name evidence="3" type="ORF">SEUCBS140593_003770</name>
</gene>
<organism evidence="3 4">
    <name type="scientific">Sporothrix eucalyptigena</name>
    <dbReference type="NCBI Taxonomy" id="1812306"/>
    <lineage>
        <taxon>Eukaryota</taxon>
        <taxon>Fungi</taxon>
        <taxon>Dikarya</taxon>
        <taxon>Ascomycota</taxon>
        <taxon>Pezizomycotina</taxon>
        <taxon>Sordariomycetes</taxon>
        <taxon>Sordariomycetidae</taxon>
        <taxon>Ophiostomatales</taxon>
        <taxon>Ophiostomataceae</taxon>
        <taxon>Sporothrix</taxon>
    </lineage>
</organism>
<feature type="compositionally biased region" description="Polar residues" evidence="1">
    <location>
        <begin position="24"/>
        <end position="56"/>
    </location>
</feature>
<protein>
    <recommendedName>
        <fullName evidence="5">Ubiquinone/menaquinone biosynthesis-related protein</fullName>
    </recommendedName>
</protein>
<dbReference type="EMBL" id="CAWUHD010000030">
    <property type="protein sequence ID" value="CAK7219087.1"/>
    <property type="molecule type" value="Genomic_DNA"/>
</dbReference>
<keyword evidence="4" id="KW-1185">Reference proteome</keyword>
<dbReference type="SUPFAM" id="SSF53335">
    <property type="entry name" value="S-adenosyl-L-methionine-dependent methyltransferases"/>
    <property type="match status" value="1"/>
</dbReference>
<evidence type="ECO:0000256" key="2">
    <source>
        <dbReference type="SAM" id="Phobius"/>
    </source>
</evidence>
<evidence type="ECO:0000313" key="3">
    <source>
        <dbReference type="EMBL" id="CAK7219087.1"/>
    </source>
</evidence>
<dbReference type="Proteomes" id="UP001642482">
    <property type="component" value="Unassembled WGS sequence"/>
</dbReference>
<dbReference type="InterPro" id="IPR029063">
    <property type="entry name" value="SAM-dependent_MTases_sf"/>
</dbReference>
<dbReference type="PANTHER" id="PTHR42912">
    <property type="entry name" value="METHYLTRANSFERASE"/>
    <property type="match status" value="1"/>
</dbReference>
<keyword evidence="2" id="KW-1133">Transmembrane helix</keyword>
<feature type="region of interest" description="Disordered" evidence="1">
    <location>
        <begin position="24"/>
        <end position="114"/>
    </location>
</feature>
<keyword evidence="2" id="KW-0472">Membrane</keyword>
<reference evidence="3 4" key="1">
    <citation type="submission" date="2024-01" db="EMBL/GenBank/DDBJ databases">
        <authorList>
            <person name="Allen C."/>
            <person name="Tagirdzhanova G."/>
        </authorList>
    </citation>
    <scope>NUCLEOTIDE SEQUENCE [LARGE SCALE GENOMIC DNA]</scope>
</reference>
<proteinExistence type="predicted"/>
<name>A0ABP0BHI0_9PEZI</name>
<evidence type="ECO:0000256" key="1">
    <source>
        <dbReference type="SAM" id="MobiDB-lite"/>
    </source>
</evidence>
<keyword evidence="2" id="KW-0812">Transmembrane</keyword>
<sequence>MAVRGWRGSYQNTTLSWVLESRTGLTSSATSNCSRTAQQPSRRSLFQASTPQQRQPQKGKPSGSTPSPSASRSSTSPARLPYKSTSPTASSSSSPSDKSNQQQKNGQKEEPETLESLFSQRKLPLVGAALAAGVLGFYILPLLVTYMTGGCREEHKHEEEIPPDAVPTGLPPMGAAAFDASLDMPERIMGILSQRKKLARASHGAVLEVAVGTGRNVGYYLWDPQSFSPDYIRASAIASGQAIAPEGTTITSFTGIDLSGDALSIARTQLRVTIPAVAAVIPKKTPAIGNSASGRTTEVFNVLDNKVRLFQGDAMQPLPAPALSTASPYYDTIVQTFGLCSVADPVVLLANMAAVLKPETGRIVLLEHGRGWWSVVNSLLDKYAGRHFARFGCWWNRDMDAIVADAQKAVPGLEVVSVKRPGWLQFGTLWWIELRVKGASEKK</sequence>
<feature type="compositionally biased region" description="Low complexity" evidence="1">
    <location>
        <begin position="58"/>
        <end position="99"/>
    </location>
</feature>
<feature type="transmembrane region" description="Helical" evidence="2">
    <location>
        <begin position="125"/>
        <end position="147"/>
    </location>
</feature>
<dbReference type="PANTHER" id="PTHR42912:SF83">
    <property type="entry name" value="METHYLTRANSFERASE TYPE 11 DOMAIN-CONTAINING PROTEIN"/>
    <property type="match status" value="1"/>
</dbReference>
<comment type="caution">
    <text evidence="3">The sequence shown here is derived from an EMBL/GenBank/DDBJ whole genome shotgun (WGS) entry which is preliminary data.</text>
</comment>
<evidence type="ECO:0008006" key="5">
    <source>
        <dbReference type="Google" id="ProtNLM"/>
    </source>
</evidence>
<accession>A0ABP0BHI0</accession>
<dbReference type="Gene3D" id="3.40.50.150">
    <property type="entry name" value="Vaccinia Virus protein VP39"/>
    <property type="match status" value="1"/>
</dbReference>
<evidence type="ECO:0000313" key="4">
    <source>
        <dbReference type="Proteomes" id="UP001642482"/>
    </source>
</evidence>